<evidence type="ECO:0000313" key="2">
    <source>
        <dbReference type="Proteomes" id="UP001596162"/>
    </source>
</evidence>
<sequence length="214" mass="25244">MTLKIGKGNPDGNILIIESIEVAYEKSTYDTYQIFHDRVHYLVTNKSLNFETNFYLVKQIDLKQEKELILKLSRKFNVIVLNCGDNILKNEIEYYFNVNSREQEKWKSDEYSVYDNSDESKIIINVKDFKTLSEDTFNDLAFELTGYIKRPETVYYQFSCIKCEEFNLTILHRSEPMPSSCKYCQVSIFDSEGNINNDMSILDKEKLKKLHNEL</sequence>
<evidence type="ECO:0000313" key="1">
    <source>
        <dbReference type="EMBL" id="MFC5195383.1"/>
    </source>
</evidence>
<accession>A0ABW0C5B4</accession>
<proteinExistence type="predicted"/>
<keyword evidence="2" id="KW-1185">Reference proteome</keyword>
<organism evidence="1 2">
    <name type="scientific">Bizionia hallyeonensis</name>
    <dbReference type="NCBI Taxonomy" id="1123757"/>
    <lineage>
        <taxon>Bacteria</taxon>
        <taxon>Pseudomonadati</taxon>
        <taxon>Bacteroidota</taxon>
        <taxon>Flavobacteriia</taxon>
        <taxon>Flavobacteriales</taxon>
        <taxon>Flavobacteriaceae</taxon>
        <taxon>Bizionia</taxon>
    </lineage>
</organism>
<comment type="caution">
    <text evidence="1">The sequence shown here is derived from an EMBL/GenBank/DDBJ whole genome shotgun (WGS) entry which is preliminary data.</text>
</comment>
<dbReference type="RefSeq" id="WP_376860167.1">
    <property type="nucleotide sequence ID" value="NZ_JBHSLA010000003.1"/>
</dbReference>
<protein>
    <submittedName>
        <fullName evidence="1">Uncharacterized protein</fullName>
    </submittedName>
</protein>
<name>A0ABW0C5B4_9FLAO</name>
<gene>
    <name evidence="1" type="ORF">ACFPH8_08605</name>
</gene>
<dbReference type="Proteomes" id="UP001596162">
    <property type="component" value="Unassembled WGS sequence"/>
</dbReference>
<dbReference type="EMBL" id="JBHSLA010000003">
    <property type="protein sequence ID" value="MFC5195383.1"/>
    <property type="molecule type" value="Genomic_DNA"/>
</dbReference>
<reference evidence="2" key="1">
    <citation type="journal article" date="2019" name="Int. J. Syst. Evol. Microbiol.">
        <title>The Global Catalogue of Microorganisms (GCM) 10K type strain sequencing project: providing services to taxonomists for standard genome sequencing and annotation.</title>
        <authorList>
            <consortium name="The Broad Institute Genomics Platform"/>
            <consortium name="The Broad Institute Genome Sequencing Center for Infectious Disease"/>
            <person name="Wu L."/>
            <person name="Ma J."/>
        </authorList>
    </citation>
    <scope>NUCLEOTIDE SEQUENCE [LARGE SCALE GENOMIC DNA]</scope>
    <source>
        <strain evidence="2">JCM 17978</strain>
    </source>
</reference>